<dbReference type="Pfam" id="PF00474">
    <property type="entry name" value="SSF"/>
    <property type="match status" value="2"/>
</dbReference>
<keyword evidence="10 14" id="KW-0472">Membrane</keyword>
<dbReference type="Proteomes" id="UP000886191">
    <property type="component" value="Unassembled WGS sequence"/>
</dbReference>
<dbReference type="InterPro" id="IPR001734">
    <property type="entry name" value="Na/solute_symporter"/>
</dbReference>
<feature type="transmembrane region" description="Helical" evidence="14">
    <location>
        <begin position="222"/>
        <end position="243"/>
    </location>
</feature>
<keyword evidence="6" id="KW-0769">Symport</keyword>
<feature type="transmembrane region" description="Helical" evidence="14">
    <location>
        <begin position="182"/>
        <end position="202"/>
    </location>
</feature>
<evidence type="ECO:0000256" key="4">
    <source>
        <dbReference type="ARBA" id="ARBA00022475"/>
    </source>
</evidence>
<evidence type="ECO:0000256" key="5">
    <source>
        <dbReference type="ARBA" id="ARBA00022692"/>
    </source>
</evidence>
<feature type="transmembrane region" description="Helical" evidence="14">
    <location>
        <begin position="376"/>
        <end position="397"/>
    </location>
</feature>
<dbReference type="GO" id="GO:0015293">
    <property type="term" value="F:symporter activity"/>
    <property type="evidence" value="ECO:0007669"/>
    <property type="project" value="UniProtKB-KW"/>
</dbReference>
<evidence type="ECO:0000256" key="12">
    <source>
        <dbReference type="ARBA" id="ARBA00033708"/>
    </source>
</evidence>
<keyword evidence="11" id="KW-0739">Sodium transport</keyword>
<comment type="subcellular location">
    <subcellularLocation>
        <location evidence="1">Cell membrane</location>
        <topology evidence="1">Multi-pass membrane protein</topology>
    </subcellularLocation>
</comment>
<reference evidence="15" key="1">
    <citation type="journal article" date="2020" name="mSystems">
        <title>Genome- and Community-Level Interaction Insights into Carbon Utilization and Element Cycling Functions of Hydrothermarchaeota in Hydrothermal Sediment.</title>
        <authorList>
            <person name="Zhou Z."/>
            <person name="Liu Y."/>
            <person name="Xu W."/>
            <person name="Pan J."/>
            <person name="Luo Z.H."/>
            <person name="Li M."/>
        </authorList>
    </citation>
    <scope>NUCLEOTIDE SEQUENCE [LARGE SCALE GENOMIC DNA]</scope>
    <source>
        <strain evidence="15">HyVt-345</strain>
    </source>
</reference>
<dbReference type="AlphaFoldDB" id="A0A831QMK1"/>
<organism evidence="15">
    <name type="scientific">Pricia antarctica</name>
    <dbReference type="NCBI Taxonomy" id="641691"/>
    <lineage>
        <taxon>Bacteria</taxon>
        <taxon>Pseudomonadati</taxon>
        <taxon>Bacteroidota</taxon>
        <taxon>Flavobacteriia</taxon>
        <taxon>Flavobacteriales</taxon>
        <taxon>Flavobacteriaceae</taxon>
        <taxon>Pricia</taxon>
    </lineage>
</organism>
<dbReference type="InterPro" id="IPR038377">
    <property type="entry name" value="Na/Glc_symporter_sf"/>
</dbReference>
<evidence type="ECO:0000313" key="15">
    <source>
        <dbReference type="EMBL" id="HEA19931.1"/>
    </source>
</evidence>
<protein>
    <submittedName>
        <fullName evidence="15">Sodium:solute symporter</fullName>
    </submittedName>
</protein>
<evidence type="ECO:0000256" key="13">
    <source>
        <dbReference type="RuleBase" id="RU362091"/>
    </source>
</evidence>
<dbReference type="GO" id="GO:0005886">
    <property type="term" value="C:plasma membrane"/>
    <property type="evidence" value="ECO:0007669"/>
    <property type="project" value="UniProtKB-SubCell"/>
</dbReference>
<dbReference type="Gene3D" id="1.20.1730.10">
    <property type="entry name" value="Sodium/glucose cotransporter"/>
    <property type="match status" value="1"/>
</dbReference>
<comment type="catalytic activity">
    <reaction evidence="12">
        <text>L-proline(in) + Na(+)(in) = L-proline(out) + Na(+)(out)</text>
        <dbReference type="Rhea" id="RHEA:28967"/>
        <dbReference type="ChEBI" id="CHEBI:29101"/>
        <dbReference type="ChEBI" id="CHEBI:60039"/>
    </reaction>
</comment>
<accession>A0A831QMK1</accession>
<dbReference type="EMBL" id="DRGL01000016">
    <property type="protein sequence ID" value="HEA19931.1"/>
    <property type="molecule type" value="Genomic_DNA"/>
</dbReference>
<dbReference type="PANTHER" id="PTHR48086">
    <property type="entry name" value="SODIUM/PROLINE SYMPORTER-RELATED"/>
    <property type="match status" value="1"/>
</dbReference>
<comment type="caution">
    <text evidence="15">The sequence shown here is derived from an EMBL/GenBank/DDBJ whole genome shotgun (WGS) entry which is preliminary data.</text>
</comment>
<keyword evidence="7 14" id="KW-1133">Transmembrane helix</keyword>
<evidence type="ECO:0000256" key="6">
    <source>
        <dbReference type="ARBA" id="ARBA00022847"/>
    </source>
</evidence>
<evidence type="ECO:0000256" key="1">
    <source>
        <dbReference type="ARBA" id="ARBA00004651"/>
    </source>
</evidence>
<feature type="transmembrane region" description="Helical" evidence="14">
    <location>
        <begin position="462"/>
        <end position="479"/>
    </location>
</feature>
<sequence>MTGMGIGLLVFILMFLVLGIGMYFLVQGSGKRYIIAGKSLPFFLVGSMLLAQSLDANATMGNSTGVFTGGFWAGFQFPLGLALCLFVTGMFYAKPLNRMNLLTLPDFYFRRYNWLTEIIVSLLMAFSFAILVAGNFAGSAWIVSIIFNMDYTWALILIALFIFIYTVAGGLYSCAATDIVQIYPAILGFVGAFIYMLYYYGWSYFSAAIPANYMDLSGLTSASNGALLNWAGILALGLGDVVALDFMERVFAAKTPEIAKKSCYYGAGGTLVAGIVCSFIGLMGLTLFPDIADPRMILPTIAQESVPFIFGLFILGGIIGAGASTADGGILGVSAVLGRNILQRNILRPLARRRDELQNQNGESSEEAKVISDRKLLVISRAMAIPVVAFAIFLAIVKPEPGMLLVLAFDVVFAGCLVPLTLGIYWKKANTPGALAAIIIGSGLRLILFYKIPESLAGLDTMIPPVVSLIVMVVVSLMTQESFPPKHEVIDQVPDDADVISGIA</sequence>
<evidence type="ECO:0000256" key="7">
    <source>
        <dbReference type="ARBA" id="ARBA00022989"/>
    </source>
</evidence>
<feature type="transmembrane region" description="Helical" evidence="14">
    <location>
        <begin position="6"/>
        <end position="26"/>
    </location>
</feature>
<evidence type="ECO:0000256" key="9">
    <source>
        <dbReference type="ARBA" id="ARBA00023065"/>
    </source>
</evidence>
<keyword evidence="3" id="KW-0813">Transport</keyword>
<evidence type="ECO:0000256" key="2">
    <source>
        <dbReference type="ARBA" id="ARBA00006434"/>
    </source>
</evidence>
<dbReference type="PROSITE" id="PS50283">
    <property type="entry name" value="NA_SOLUT_SYMP_3"/>
    <property type="match status" value="1"/>
</dbReference>
<evidence type="ECO:0000256" key="11">
    <source>
        <dbReference type="ARBA" id="ARBA00023201"/>
    </source>
</evidence>
<dbReference type="PANTHER" id="PTHR48086:SF3">
    <property type="entry name" value="SODIUM_PROLINE SYMPORTER"/>
    <property type="match status" value="1"/>
</dbReference>
<feature type="transmembrane region" description="Helical" evidence="14">
    <location>
        <begin position="433"/>
        <end position="450"/>
    </location>
</feature>
<keyword evidence="8" id="KW-0915">Sodium</keyword>
<feature type="transmembrane region" description="Helical" evidence="14">
    <location>
        <begin position="308"/>
        <end position="338"/>
    </location>
</feature>
<feature type="transmembrane region" description="Helical" evidence="14">
    <location>
        <begin position="114"/>
        <end position="147"/>
    </location>
</feature>
<gene>
    <name evidence="15" type="ORF">ENH87_03330</name>
</gene>
<evidence type="ECO:0000256" key="8">
    <source>
        <dbReference type="ARBA" id="ARBA00023053"/>
    </source>
</evidence>
<dbReference type="InterPro" id="IPR018212">
    <property type="entry name" value="Na/solute_symporter_CS"/>
</dbReference>
<feature type="transmembrane region" description="Helical" evidence="14">
    <location>
        <begin position="33"/>
        <end position="51"/>
    </location>
</feature>
<evidence type="ECO:0000256" key="3">
    <source>
        <dbReference type="ARBA" id="ARBA00022448"/>
    </source>
</evidence>
<proteinExistence type="inferred from homology"/>
<comment type="similarity">
    <text evidence="2 13">Belongs to the sodium:solute symporter (SSF) (TC 2.A.21) family.</text>
</comment>
<keyword evidence="4" id="KW-1003">Cell membrane</keyword>
<dbReference type="PROSITE" id="PS00457">
    <property type="entry name" value="NA_SOLUT_SYMP_2"/>
    <property type="match status" value="1"/>
</dbReference>
<feature type="transmembrane region" description="Helical" evidence="14">
    <location>
        <begin position="71"/>
        <end position="93"/>
    </location>
</feature>
<feature type="transmembrane region" description="Helical" evidence="14">
    <location>
        <begin position="264"/>
        <end position="288"/>
    </location>
</feature>
<keyword evidence="5 14" id="KW-0812">Transmembrane</keyword>
<evidence type="ECO:0000256" key="10">
    <source>
        <dbReference type="ARBA" id="ARBA00023136"/>
    </source>
</evidence>
<name>A0A831QMK1_9FLAO</name>
<feature type="transmembrane region" description="Helical" evidence="14">
    <location>
        <begin position="403"/>
        <end position="426"/>
    </location>
</feature>
<keyword evidence="9" id="KW-0406">Ion transport</keyword>
<dbReference type="GO" id="GO:0006814">
    <property type="term" value="P:sodium ion transport"/>
    <property type="evidence" value="ECO:0007669"/>
    <property type="project" value="UniProtKB-KW"/>
</dbReference>
<feature type="transmembrane region" description="Helical" evidence="14">
    <location>
        <begin position="153"/>
        <end position="175"/>
    </location>
</feature>
<dbReference type="InterPro" id="IPR050277">
    <property type="entry name" value="Sodium:Solute_Symporter"/>
</dbReference>
<evidence type="ECO:0000256" key="14">
    <source>
        <dbReference type="SAM" id="Phobius"/>
    </source>
</evidence>
<dbReference type="GO" id="GO:0046942">
    <property type="term" value="P:carboxylic acid transport"/>
    <property type="evidence" value="ECO:0007669"/>
    <property type="project" value="UniProtKB-ARBA"/>
</dbReference>